<organism evidence="1 2">
    <name type="scientific">Brachionus plicatilis</name>
    <name type="common">Marine rotifer</name>
    <name type="synonym">Brachionus muelleri</name>
    <dbReference type="NCBI Taxonomy" id="10195"/>
    <lineage>
        <taxon>Eukaryota</taxon>
        <taxon>Metazoa</taxon>
        <taxon>Spiralia</taxon>
        <taxon>Gnathifera</taxon>
        <taxon>Rotifera</taxon>
        <taxon>Eurotatoria</taxon>
        <taxon>Monogononta</taxon>
        <taxon>Pseudotrocha</taxon>
        <taxon>Ploima</taxon>
        <taxon>Brachionidae</taxon>
        <taxon>Brachionus</taxon>
    </lineage>
</organism>
<dbReference type="AlphaFoldDB" id="A0A3M7R6Y2"/>
<evidence type="ECO:0000313" key="1">
    <source>
        <dbReference type="EMBL" id="RNA19141.1"/>
    </source>
</evidence>
<keyword evidence="2" id="KW-1185">Reference proteome</keyword>
<sequence>MIQEKKEEIVREQLHNGVGFSIYLDSKPLLYSSTSRVGRPVQNRTKFLKPNRFQIFRFNKKLIP</sequence>
<protein>
    <submittedName>
        <fullName evidence="1">Uncharacterized protein</fullName>
    </submittedName>
</protein>
<dbReference type="Proteomes" id="UP000276133">
    <property type="component" value="Unassembled WGS sequence"/>
</dbReference>
<accession>A0A3M7R6Y2</accession>
<gene>
    <name evidence="1" type="ORF">BpHYR1_026566</name>
</gene>
<reference evidence="1 2" key="1">
    <citation type="journal article" date="2018" name="Sci. Rep.">
        <title>Genomic signatures of local adaptation to the degree of environmental predictability in rotifers.</title>
        <authorList>
            <person name="Franch-Gras L."/>
            <person name="Hahn C."/>
            <person name="Garcia-Roger E.M."/>
            <person name="Carmona M.J."/>
            <person name="Serra M."/>
            <person name="Gomez A."/>
        </authorList>
    </citation>
    <scope>NUCLEOTIDE SEQUENCE [LARGE SCALE GENOMIC DNA]</scope>
    <source>
        <strain evidence="1">HYR1</strain>
    </source>
</reference>
<name>A0A3M7R6Y2_BRAPC</name>
<evidence type="ECO:0000313" key="2">
    <source>
        <dbReference type="Proteomes" id="UP000276133"/>
    </source>
</evidence>
<comment type="caution">
    <text evidence="1">The sequence shown here is derived from an EMBL/GenBank/DDBJ whole genome shotgun (WGS) entry which is preliminary data.</text>
</comment>
<proteinExistence type="predicted"/>
<dbReference type="EMBL" id="REGN01004098">
    <property type="protein sequence ID" value="RNA19141.1"/>
    <property type="molecule type" value="Genomic_DNA"/>
</dbReference>